<evidence type="ECO:0000259" key="8">
    <source>
        <dbReference type="Pfam" id="PF08124"/>
    </source>
</evidence>
<name>A0AAD6UIC6_9AGAR</name>
<dbReference type="InterPro" id="IPR003159">
    <property type="entry name" value="Lyase_8_central_dom"/>
</dbReference>
<dbReference type="PANTHER" id="PTHR38481:SF1">
    <property type="entry name" value="HYALURONATE LYASE"/>
    <property type="match status" value="1"/>
</dbReference>
<dbReference type="SUPFAM" id="SSF49863">
    <property type="entry name" value="Hyaluronate lyase-like, C-terminal domain"/>
    <property type="match status" value="1"/>
</dbReference>
<evidence type="ECO:0000259" key="6">
    <source>
        <dbReference type="Pfam" id="PF02278"/>
    </source>
</evidence>
<evidence type="ECO:0000256" key="2">
    <source>
        <dbReference type="ARBA" id="ARBA00022729"/>
    </source>
</evidence>
<comment type="caution">
    <text evidence="9">The sequence shown here is derived from an EMBL/GenBank/DDBJ whole genome shotgun (WGS) entry which is preliminary data.</text>
</comment>
<keyword evidence="2 5" id="KW-0732">Signal</keyword>
<dbReference type="Gene3D" id="1.50.10.100">
    <property type="entry name" value="Chondroitin AC/alginate lyase"/>
    <property type="match status" value="1"/>
</dbReference>
<dbReference type="InterPro" id="IPR008929">
    <property type="entry name" value="Chondroitin_lyas"/>
</dbReference>
<evidence type="ECO:0000256" key="4">
    <source>
        <dbReference type="SAM" id="MobiDB-lite"/>
    </source>
</evidence>
<gene>
    <name evidence="9" type="ORF">B0H15DRAFT_812437</name>
</gene>
<dbReference type="GO" id="GO:0016837">
    <property type="term" value="F:carbon-oxygen lyase activity, acting on polysaccharides"/>
    <property type="evidence" value="ECO:0007669"/>
    <property type="project" value="UniProtKB-ARBA"/>
</dbReference>
<dbReference type="InterPro" id="IPR014718">
    <property type="entry name" value="GH-type_carb-bd"/>
</dbReference>
<sequence length="841" mass="91468">MRISSLFPCIFYIPFLYPSTAAATRRSHWGRRSPLLYTTSDITTPTTSQSATTSSSSVVVPSQSSPTLSLKNPSTTQEIALVTGRRLANIVGSLTGAAPSVPVWLSTLQSNGQWPDVDYTSGCLAQRANWPAEGHWNRISTMAAAWRGGLDGAEQYANDAGLRNNLSIAMGYWFTNDFTNVACLTAGGTDACPCDTPGLWNTNWFPGVIGVPELVSKTCLLLDDTLLKAELYHCTVITGRAYKTFDSGAGFLAGANNLDIAKIGIDQALLTKDVSLLTDAYRRVHIELLVATADRADGIRPDGSFAQHAGILYNGNYGKDYTNDAVDLEVEAAGTQFGATSLYRDALTTLFDGDRWMIYRNVLTGVLHWDFSVLGRFIAFPRNDFFQSVMKTDHQVFLTYFVRATSSIHLNLAKIENLGREWNSTALQDFSSSLSNGRTVNAGQLEGNRMFYNSDYMVHRGSQYVTTLKMYSTRTTNTECTNSANPFGFHLSDGALRTYLQGDEYEDIAAAMVRTLPNILTCLDTWQNWNLIPGTTVDYGETSLNCKHTKAQGIEDFVGGASDGKLGVAAMRYTNPLTNKLHWQKTWFFLANGLQLVMVANISSATNATIISVLDQRRHNGNVILNGSKVFSASSFGQHGHRAQTLWHGNVGYSFSSPGNDFSLSIEVGRKTSNWPALGTSAQVTEPVDLFSAWIVHESPNNTSLAYTVFPGVDLNTFEEKNSQSQVQIVQNDALISAALDQSSTSLMAVFWATGGGSVDVAPKSPQAFRMSANGTAALIFDWTSGKLTVSDPTQTLTAVSITLSVGRGMASRLNGLSKTFVFILPSRGFSGSSVSQNVYH</sequence>
<feature type="signal peptide" evidence="5">
    <location>
        <begin position="1"/>
        <end position="22"/>
    </location>
</feature>
<dbReference type="AlphaFoldDB" id="A0AAD6UIC6"/>
<dbReference type="InterPro" id="IPR011071">
    <property type="entry name" value="Lyase_8-like_C"/>
</dbReference>
<dbReference type="InterPro" id="IPR038970">
    <property type="entry name" value="Lyase_8"/>
</dbReference>
<evidence type="ECO:0000256" key="3">
    <source>
        <dbReference type="ARBA" id="ARBA00023239"/>
    </source>
</evidence>
<dbReference type="GO" id="GO:0005975">
    <property type="term" value="P:carbohydrate metabolic process"/>
    <property type="evidence" value="ECO:0007669"/>
    <property type="project" value="InterPro"/>
</dbReference>
<dbReference type="SUPFAM" id="SSF74650">
    <property type="entry name" value="Galactose mutarotase-like"/>
    <property type="match status" value="1"/>
</dbReference>
<keyword evidence="3 9" id="KW-0456">Lyase</keyword>
<feature type="domain" description="Polysaccharide lyase family 8 central" evidence="6">
    <location>
        <begin position="448"/>
        <end position="714"/>
    </location>
</feature>
<proteinExistence type="inferred from homology"/>
<evidence type="ECO:0000313" key="9">
    <source>
        <dbReference type="EMBL" id="KAJ7103495.1"/>
    </source>
</evidence>
<keyword evidence="10" id="KW-1185">Reference proteome</keyword>
<dbReference type="PANTHER" id="PTHR38481">
    <property type="entry name" value="HYALURONATE LYASE"/>
    <property type="match status" value="1"/>
</dbReference>
<dbReference type="GO" id="GO:0030246">
    <property type="term" value="F:carbohydrate binding"/>
    <property type="evidence" value="ECO:0007669"/>
    <property type="project" value="InterPro"/>
</dbReference>
<dbReference type="Proteomes" id="UP001222325">
    <property type="component" value="Unassembled WGS sequence"/>
</dbReference>
<reference evidence="9" key="1">
    <citation type="submission" date="2023-03" db="EMBL/GenBank/DDBJ databases">
        <title>Massive genome expansion in bonnet fungi (Mycena s.s.) driven by repeated elements and novel gene families across ecological guilds.</title>
        <authorList>
            <consortium name="Lawrence Berkeley National Laboratory"/>
            <person name="Harder C.B."/>
            <person name="Miyauchi S."/>
            <person name="Viragh M."/>
            <person name="Kuo A."/>
            <person name="Thoen E."/>
            <person name="Andreopoulos B."/>
            <person name="Lu D."/>
            <person name="Skrede I."/>
            <person name="Drula E."/>
            <person name="Henrissat B."/>
            <person name="Morin E."/>
            <person name="Kohler A."/>
            <person name="Barry K."/>
            <person name="LaButti K."/>
            <person name="Morin E."/>
            <person name="Salamov A."/>
            <person name="Lipzen A."/>
            <person name="Mereny Z."/>
            <person name="Hegedus B."/>
            <person name="Baldrian P."/>
            <person name="Stursova M."/>
            <person name="Weitz H."/>
            <person name="Taylor A."/>
            <person name="Grigoriev I.V."/>
            <person name="Nagy L.G."/>
            <person name="Martin F."/>
            <person name="Kauserud H."/>
        </authorList>
    </citation>
    <scope>NUCLEOTIDE SEQUENCE</scope>
    <source>
        <strain evidence="9">CBHHK173m</strain>
    </source>
</reference>
<dbReference type="EMBL" id="JARJCN010000002">
    <property type="protein sequence ID" value="KAJ7103495.1"/>
    <property type="molecule type" value="Genomic_DNA"/>
</dbReference>
<dbReference type="InterPro" id="IPR004103">
    <property type="entry name" value="Lyase_8_C"/>
</dbReference>
<accession>A0AAD6UIC6</accession>
<dbReference type="Gene3D" id="2.70.98.10">
    <property type="match status" value="1"/>
</dbReference>
<feature type="domain" description="Polysaccharide lyase 8 N-terminal alpha-helical" evidence="8">
    <location>
        <begin position="111"/>
        <end position="319"/>
    </location>
</feature>
<feature type="region of interest" description="Disordered" evidence="4">
    <location>
        <begin position="40"/>
        <end position="71"/>
    </location>
</feature>
<organism evidence="9 10">
    <name type="scientific">Mycena belliarum</name>
    <dbReference type="NCBI Taxonomy" id="1033014"/>
    <lineage>
        <taxon>Eukaryota</taxon>
        <taxon>Fungi</taxon>
        <taxon>Dikarya</taxon>
        <taxon>Basidiomycota</taxon>
        <taxon>Agaricomycotina</taxon>
        <taxon>Agaricomycetes</taxon>
        <taxon>Agaricomycetidae</taxon>
        <taxon>Agaricales</taxon>
        <taxon>Marasmiineae</taxon>
        <taxon>Mycenaceae</taxon>
        <taxon>Mycena</taxon>
    </lineage>
</organism>
<feature type="domain" description="Polysaccharide lyase family 8 C-terminal" evidence="7">
    <location>
        <begin position="728"/>
        <end position="800"/>
    </location>
</feature>
<protein>
    <submittedName>
        <fullName evidence="9">Polysaccharide lyase family 8 protein</fullName>
    </submittedName>
</protein>
<dbReference type="SUPFAM" id="SSF48230">
    <property type="entry name" value="Chondroitin AC/alginate lyase"/>
    <property type="match status" value="1"/>
</dbReference>
<feature type="compositionally biased region" description="Low complexity" evidence="4">
    <location>
        <begin position="40"/>
        <end position="70"/>
    </location>
</feature>
<dbReference type="Pfam" id="PF02278">
    <property type="entry name" value="Lyase_8"/>
    <property type="match status" value="1"/>
</dbReference>
<evidence type="ECO:0000259" key="7">
    <source>
        <dbReference type="Pfam" id="PF02884"/>
    </source>
</evidence>
<evidence type="ECO:0000256" key="5">
    <source>
        <dbReference type="SAM" id="SignalP"/>
    </source>
</evidence>
<dbReference type="InterPro" id="IPR011013">
    <property type="entry name" value="Gal_mutarotase_sf_dom"/>
</dbReference>
<dbReference type="Pfam" id="PF08124">
    <property type="entry name" value="Lyase_8_N"/>
    <property type="match status" value="1"/>
</dbReference>
<evidence type="ECO:0000313" key="10">
    <source>
        <dbReference type="Proteomes" id="UP001222325"/>
    </source>
</evidence>
<dbReference type="GO" id="GO:0005576">
    <property type="term" value="C:extracellular region"/>
    <property type="evidence" value="ECO:0007669"/>
    <property type="project" value="InterPro"/>
</dbReference>
<dbReference type="Gene3D" id="2.60.220.10">
    <property type="entry name" value="Polysaccharide lyase family 8-like, C-terminal"/>
    <property type="match status" value="1"/>
</dbReference>
<dbReference type="InterPro" id="IPR012970">
    <property type="entry name" value="Lyase_8_alpha_N"/>
</dbReference>
<evidence type="ECO:0000256" key="1">
    <source>
        <dbReference type="ARBA" id="ARBA00006699"/>
    </source>
</evidence>
<comment type="similarity">
    <text evidence="1">Belongs to the polysaccharide lyase 8 family.</text>
</comment>
<dbReference type="Pfam" id="PF02884">
    <property type="entry name" value="Lyase_8_C"/>
    <property type="match status" value="1"/>
</dbReference>
<feature type="chain" id="PRO_5041971935" evidence="5">
    <location>
        <begin position="23"/>
        <end position="841"/>
    </location>
</feature>